<dbReference type="Proteomes" id="UP000800200">
    <property type="component" value="Unassembled WGS sequence"/>
</dbReference>
<name>A0A6A6DC89_9PEZI</name>
<evidence type="ECO:0000256" key="4">
    <source>
        <dbReference type="ARBA" id="ARBA00023136"/>
    </source>
</evidence>
<gene>
    <name evidence="7" type="ORF">K469DRAFT_604649</name>
</gene>
<evidence type="ECO:0000256" key="2">
    <source>
        <dbReference type="ARBA" id="ARBA00022692"/>
    </source>
</evidence>
<accession>A0A6A6DC89</accession>
<dbReference type="AlphaFoldDB" id="A0A6A6DC89"/>
<feature type="region of interest" description="Disordered" evidence="5">
    <location>
        <begin position="310"/>
        <end position="366"/>
    </location>
</feature>
<dbReference type="EMBL" id="ML994695">
    <property type="protein sequence ID" value="KAF2177081.1"/>
    <property type="molecule type" value="Genomic_DNA"/>
</dbReference>
<evidence type="ECO:0000256" key="5">
    <source>
        <dbReference type="SAM" id="MobiDB-lite"/>
    </source>
</evidence>
<keyword evidence="8" id="KW-1185">Reference proteome</keyword>
<feature type="transmembrane region" description="Helical" evidence="6">
    <location>
        <begin position="155"/>
        <end position="172"/>
    </location>
</feature>
<feature type="transmembrane region" description="Helical" evidence="6">
    <location>
        <begin position="83"/>
        <end position="101"/>
    </location>
</feature>
<feature type="transmembrane region" description="Helical" evidence="6">
    <location>
        <begin position="55"/>
        <end position="76"/>
    </location>
</feature>
<keyword evidence="4 6" id="KW-0472">Membrane</keyword>
<evidence type="ECO:0000256" key="3">
    <source>
        <dbReference type="ARBA" id="ARBA00022989"/>
    </source>
</evidence>
<feature type="transmembrane region" description="Helical" evidence="6">
    <location>
        <begin position="113"/>
        <end position="134"/>
    </location>
</feature>
<dbReference type="GO" id="GO:0016020">
    <property type="term" value="C:membrane"/>
    <property type="evidence" value="ECO:0007669"/>
    <property type="project" value="UniProtKB-SubCell"/>
</dbReference>
<dbReference type="OrthoDB" id="5384040at2759"/>
<evidence type="ECO:0000256" key="6">
    <source>
        <dbReference type="SAM" id="Phobius"/>
    </source>
</evidence>
<feature type="compositionally biased region" description="Basic and acidic residues" evidence="5">
    <location>
        <begin position="356"/>
        <end position="366"/>
    </location>
</feature>
<organism evidence="7 8">
    <name type="scientific">Zopfia rhizophila CBS 207.26</name>
    <dbReference type="NCBI Taxonomy" id="1314779"/>
    <lineage>
        <taxon>Eukaryota</taxon>
        <taxon>Fungi</taxon>
        <taxon>Dikarya</taxon>
        <taxon>Ascomycota</taxon>
        <taxon>Pezizomycotina</taxon>
        <taxon>Dothideomycetes</taxon>
        <taxon>Dothideomycetes incertae sedis</taxon>
        <taxon>Zopfiaceae</taxon>
        <taxon>Zopfia</taxon>
    </lineage>
</organism>
<protein>
    <submittedName>
        <fullName evidence="7">RTA1-domain-containing protein</fullName>
    </submittedName>
</protein>
<dbReference type="PANTHER" id="PTHR31465">
    <property type="entry name" value="PROTEIN RTA1-RELATED"/>
    <property type="match status" value="1"/>
</dbReference>
<dbReference type="PANTHER" id="PTHR31465:SF15">
    <property type="entry name" value="LIPID TRANSPORTER ATNI-RELATED"/>
    <property type="match status" value="1"/>
</dbReference>
<sequence length="366" mass="41662">MATTQPPTTTLPTSSSLISTTSTTATCTTAVPGKHGYVPPEACNSNWAFSPSFEAAILFSVLFAILLLAHVFQAFWYKKRFTWVLIMGVTWEFASFITRALGSRKQQNQSFAVVSQLLLLLAPLWTNAFAYMTLGRLIHFFHPSKRILRVKGSSITKYFVWCDIISFLVQGAGGSMLSPGNDAQTQKNGLNVYMGGVGLQEFFIVVFTFLMVKFQVDMQRLEARGESRMDRTGWRACVYNMYAVLVLISTRIIFRLIEYSRGTDPSNPIPHHEAYMYALDALPMFLAILLLNIWHPGHYLVGPESEFPRLSRKEKKALKREKKERKREKKEMKKQGKKGRREGGRQGGGEVELQGDWERGEERMRY</sequence>
<keyword evidence="3 6" id="KW-1133">Transmembrane helix</keyword>
<reference evidence="7" key="1">
    <citation type="journal article" date="2020" name="Stud. Mycol.">
        <title>101 Dothideomycetes genomes: a test case for predicting lifestyles and emergence of pathogens.</title>
        <authorList>
            <person name="Haridas S."/>
            <person name="Albert R."/>
            <person name="Binder M."/>
            <person name="Bloem J."/>
            <person name="Labutti K."/>
            <person name="Salamov A."/>
            <person name="Andreopoulos B."/>
            <person name="Baker S."/>
            <person name="Barry K."/>
            <person name="Bills G."/>
            <person name="Bluhm B."/>
            <person name="Cannon C."/>
            <person name="Castanera R."/>
            <person name="Culley D."/>
            <person name="Daum C."/>
            <person name="Ezra D."/>
            <person name="Gonzalez J."/>
            <person name="Henrissat B."/>
            <person name="Kuo A."/>
            <person name="Liang C."/>
            <person name="Lipzen A."/>
            <person name="Lutzoni F."/>
            <person name="Magnuson J."/>
            <person name="Mondo S."/>
            <person name="Nolan M."/>
            <person name="Ohm R."/>
            <person name="Pangilinan J."/>
            <person name="Park H.-J."/>
            <person name="Ramirez L."/>
            <person name="Alfaro M."/>
            <person name="Sun H."/>
            <person name="Tritt A."/>
            <person name="Yoshinaga Y."/>
            <person name="Zwiers L.-H."/>
            <person name="Turgeon B."/>
            <person name="Goodwin S."/>
            <person name="Spatafora J."/>
            <person name="Crous P."/>
            <person name="Grigoriev I."/>
        </authorList>
    </citation>
    <scope>NUCLEOTIDE SEQUENCE</scope>
    <source>
        <strain evidence="7">CBS 207.26</strain>
    </source>
</reference>
<feature type="transmembrane region" description="Helical" evidence="6">
    <location>
        <begin position="274"/>
        <end position="294"/>
    </location>
</feature>
<feature type="transmembrane region" description="Helical" evidence="6">
    <location>
        <begin position="233"/>
        <end position="254"/>
    </location>
</feature>
<feature type="transmembrane region" description="Helical" evidence="6">
    <location>
        <begin position="192"/>
        <end position="212"/>
    </location>
</feature>
<evidence type="ECO:0000256" key="1">
    <source>
        <dbReference type="ARBA" id="ARBA00004141"/>
    </source>
</evidence>
<comment type="subcellular location">
    <subcellularLocation>
        <location evidence="1">Membrane</location>
        <topology evidence="1">Multi-pass membrane protein</topology>
    </subcellularLocation>
</comment>
<proteinExistence type="predicted"/>
<keyword evidence="2 6" id="KW-0812">Transmembrane</keyword>
<evidence type="ECO:0000313" key="7">
    <source>
        <dbReference type="EMBL" id="KAF2177081.1"/>
    </source>
</evidence>
<dbReference type="InterPro" id="IPR007568">
    <property type="entry name" value="RTA1"/>
</dbReference>
<feature type="compositionally biased region" description="Basic residues" evidence="5">
    <location>
        <begin position="312"/>
        <end position="328"/>
    </location>
</feature>
<dbReference type="Pfam" id="PF04479">
    <property type="entry name" value="RTA1"/>
    <property type="match status" value="1"/>
</dbReference>
<evidence type="ECO:0000313" key="8">
    <source>
        <dbReference type="Proteomes" id="UP000800200"/>
    </source>
</evidence>